<gene>
    <name evidence="1" type="ORF">G4V39_09260</name>
</gene>
<evidence type="ECO:0000313" key="1">
    <source>
        <dbReference type="EMBL" id="QIJ72446.1"/>
    </source>
</evidence>
<protein>
    <submittedName>
        <fullName evidence="1">Uncharacterized protein</fullName>
    </submittedName>
</protein>
<sequence>MKGRILIREISDQDQGVAVSVRKEIAFSCESCSRFEFDETGCRHWGKLTCPLLAAFTLLNALGLERLPRA</sequence>
<name>A0A6G7PY20_9BACT</name>
<dbReference type="KEGG" id="tav:G4V39_09260"/>
<accession>A0A6G7PY20</accession>
<proteinExistence type="predicted"/>
<evidence type="ECO:0000313" key="2">
    <source>
        <dbReference type="Proteomes" id="UP000502179"/>
    </source>
</evidence>
<keyword evidence="2" id="KW-1185">Reference proteome</keyword>
<dbReference type="AlphaFoldDB" id="A0A6G7PY20"/>
<reference evidence="1 2" key="1">
    <citation type="submission" date="2020-02" db="EMBL/GenBank/DDBJ databases">
        <title>Genome analysis of Thermosulfuriphilus ammonigenes ST65T, an anaerobic thermophilic chemolithoautotrophic bacterium isolated from a deep-sea hydrothermal vent.</title>
        <authorList>
            <person name="Slobodkina G."/>
            <person name="Allioux M."/>
            <person name="Merkel A."/>
            <person name="Alain K."/>
            <person name="Jebbar M."/>
            <person name="Slobodkin A."/>
        </authorList>
    </citation>
    <scope>NUCLEOTIDE SEQUENCE [LARGE SCALE GENOMIC DNA]</scope>
    <source>
        <strain evidence="1 2">ST65</strain>
    </source>
</reference>
<organism evidence="1 2">
    <name type="scientific">Thermosulfuriphilus ammonigenes</name>
    <dbReference type="NCBI Taxonomy" id="1936021"/>
    <lineage>
        <taxon>Bacteria</taxon>
        <taxon>Pseudomonadati</taxon>
        <taxon>Thermodesulfobacteriota</taxon>
        <taxon>Thermodesulfobacteria</taxon>
        <taxon>Thermodesulfobacteriales</taxon>
        <taxon>Thermodesulfobacteriaceae</taxon>
        <taxon>Thermosulfuriphilus</taxon>
    </lineage>
</organism>
<dbReference type="RefSeq" id="WP_166032662.1">
    <property type="nucleotide sequence ID" value="NZ_CP048877.1"/>
</dbReference>
<dbReference type="EMBL" id="CP048877">
    <property type="protein sequence ID" value="QIJ72446.1"/>
    <property type="molecule type" value="Genomic_DNA"/>
</dbReference>
<dbReference type="Proteomes" id="UP000502179">
    <property type="component" value="Chromosome"/>
</dbReference>